<accession>A0ABM5XFB6</accession>
<evidence type="ECO:0000256" key="4">
    <source>
        <dbReference type="ARBA" id="ARBA00022801"/>
    </source>
</evidence>
<dbReference type="Pfam" id="PF16124">
    <property type="entry name" value="RecQ_Zn_bind"/>
    <property type="match status" value="1"/>
</dbReference>
<gene>
    <name evidence="15" type="ORF">AXF12_10485</name>
</gene>
<dbReference type="InterPro" id="IPR014001">
    <property type="entry name" value="Helicase_ATP-bd"/>
</dbReference>
<dbReference type="PROSITE" id="PS51192">
    <property type="entry name" value="HELICASE_ATP_BIND_1"/>
    <property type="match status" value="1"/>
</dbReference>
<dbReference type="InterPro" id="IPR004589">
    <property type="entry name" value="DNA_helicase_ATP-dep_RecQ"/>
</dbReference>
<keyword evidence="4" id="KW-0378">Hydrolase</keyword>
<dbReference type="SMART" id="SM00490">
    <property type="entry name" value="HELICc"/>
    <property type="match status" value="1"/>
</dbReference>
<dbReference type="Proteomes" id="UP000065822">
    <property type="component" value="Chromosome"/>
</dbReference>
<name>A0ABM5XFB6_9FLAO</name>
<dbReference type="NCBIfam" id="TIGR00614">
    <property type="entry name" value="recQ_fam"/>
    <property type="match status" value="1"/>
</dbReference>
<evidence type="ECO:0000256" key="6">
    <source>
        <dbReference type="ARBA" id="ARBA00022840"/>
    </source>
</evidence>
<dbReference type="CDD" id="cd17920">
    <property type="entry name" value="DEXHc_RecQ"/>
    <property type="match status" value="1"/>
</dbReference>
<keyword evidence="3" id="KW-0547">Nucleotide-binding</keyword>
<organism evidence="15 16">
    <name type="scientific">Capnocytophaga haemolytica</name>
    <dbReference type="NCBI Taxonomy" id="45243"/>
    <lineage>
        <taxon>Bacteria</taxon>
        <taxon>Pseudomonadati</taxon>
        <taxon>Bacteroidota</taxon>
        <taxon>Flavobacteriia</taxon>
        <taxon>Flavobacteriales</taxon>
        <taxon>Flavobacteriaceae</taxon>
        <taxon>Capnocytophaga</taxon>
    </lineage>
</organism>
<evidence type="ECO:0000256" key="5">
    <source>
        <dbReference type="ARBA" id="ARBA00022806"/>
    </source>
</evidence>
<evidence type="ECO:0000256" key="10">
    <source>
        <dbReference type="ARBA" id="ARBA00034808"/>
    </source>
</evidence>
<keyword evidence="8" id="KW-0413">Isomerase</keyword>
<evidence type="ECO:0000256" key="12">
    <source>
        <dbReference type="ARBA" id="ARBA00044550"/>
    </source>
</evidence>
<keyword evidence="16" id="KW-1185">Reference proteome</keyword>
<feature type="domain" description="Helicase C-terminal" evidence="14">
    <location>
        <begin position="221"/>
        <end position="370"/>
    </location>
</feature>
<dbReference type="InterPro" id="IPR027417">
    <property type="entry name" value="P-loop_NTPase"/>
</dbReference>
<comment type="catalytic activity">
    <reaction evidence="9">
        <text>Couples ATP hydrolysis with the unwinding of duplex DNA by translocating in the 3'-5' direction.</text>
        <dbReference type="EC" id="5.6.2.4"/>
    </reaction>
</comment>
<dbReference type="SMART" id="SM00487">
    <property type="entry name" value="DEXDc"/>
    <property type="match status" value="1"/>
</dbReference>
<keyword evidence="6" id="KW-0067">ATP-binding</keyword>
<dbReference type="PROSITE" id="PS51194">
    <property type="entry name" value="HELICASE_CTER"/>
    <property type="match status" value="1"/>
</dbReference>
<evidence type="ECO:0000259" key="13">
    <source>
        <dbReference type="PROSITE" id="PS51192"/>
    </source>
</evidence>
<feature type="domain" description="Helicase ATP-binding" evidence="13">
    <location>
        <begin position="32"/>
        <end position="200"/>
    </location>
</feature>
<dbReference type="PANTHER" id="PTHR13710:SF105">
    <property type="entry name" value="ATP-DEPENDENT DNA HELICASE Q1"/>
    <property type="match status" value="1"/>
</dbReference>
<dbReference type="SUPFAM" id="SSF52540">
    <property type="entry name" value="P-loop containing nucleoside triphosphate hydrolases"/>
    <property type="match status" value="1"/>
</dbReference>
<keyword evidence="2" id="KW-0479">Metal-binding</keyword>
<comment type="similarity">
    <text evidence="1">Belongs to the helicase family. RecQ subfamily.</text>
</comment>
<evidence type="ECO:0000256" key="1">
    <source>
        <dbReference type="ARBA" id="ARBA00005446"/>
    </source>
</evidence>
<evidence type="ECO:0000256" key="3">
    <source>
        <dbReference type="ARBA" id="ARBA00022741"/>
    </source>
</evidence>
<reference evidence="15 16" key="1">
    <citation type="submission" date="2016-02" db="EMBL/GenBank/DDBJ databases">
        <authorList>
            <person name="Holder M.E."/>
            <person name="Ajami N.J."/>
            <person name="Petrosino J.F."/>
        </authorList>
    </citation>
    <scope>NUCLEOTIDE SEQUENCE [LARGE SCALE GENOMIC DNA]</scope>
    <source>
        <strain evidence="15 16">CCUG 32990</strain>
    </source>
</reference>
<evidence type="ECO:0000256" key="11">
    <source>
        <dbReference type="ARBA" id="ARBA00044535"/>
    </source>
</evidence>
<evidence type="ECO:0000256" key="8">
    <source>
        <dbReference type="ARBA" id="ARBA00023235"/>
    </source>
</evidence>
<evidence type="ECO:0000313" key="15">
    <source>
        <dbReference type="EMBL" id="AMD85901.1"/>
    </source>
</evidence>
<dbReference type="PANTHER" id="PTHR13710">
    <property type="entry name" value="DNA HELICASE RECQ FAMILY MEMBER"/>
    <property type="match status" value="1"/>
</dbReference>
<keyword evidence="5" id="KW-0347">Helicase</keyword>
<keyword evidence="7" id="KW-0238">DNA-binding</keyword>
<dbReference type="InterPro" id="IPR011545">
    <property type="entry name" value="DEAD/DEAH_box_helicase_dom"/>
</dbReference>
<dbReference type="Gene3D" id="1.10.10.10">
    <property type="entry name" value="Winged helix-like DNA-binding domain superfamily/Winged helix DNA-binding domain"/>
    <property type="match status" value="1"/>
</dbReference>
<dbReference type="EMBL" id="CP014227">
    <property type="protein sequence ID" value="AMD85901.1"/>
    <property type="molecule type" value="Genomic_DNA"/>
</dbReference>
<dbReference type="InterPro" id="IPR001650">
    <property type="entry name" value="Helicase_C-like"/>
</dbReference>
<dbReference type="Pfam" id="PF00271">
    <property type="entry name" value="Helicase_C"/>
    <property type="match status" value="1"/>
</dbReference>
<dbReference type="InterPro" id="IPR036388">
    <property type="entry name" value="WH-like_DNA-bd_sf"/>
</dbReference>
<protein>
    <recommendedName>
        <fullName evidence="11">ATP-dependent DNA helicase RecQ</fullName>
        <ecNumber evidence="10">5.6.2.4</ecNumber>
    </recommendedName>
    <alternativeName>
        <fullName evidence="12">DNA 3'-5' helicase RecQ</fullName>
    </alternativeName>
</protein>
<evidence type="ECO:0000256" key="2">
    <source>
        <dbReference type="ARBA" id="ARBA00022723"/>
    </source>
</evidence>
<evidence type="ECO:0000313" key="16">
    <source>
        <dbReference type="Proteomes" id="UP000065822"/>
    </source>
</evidence>
<dbReference type="EC" id="5.6.2.4" evidence="10"/>
<evidence type="ECO:0000256" key="7">
    <source>
        <dbReference type="ARBA" id="ARBA00023125"/>
    </source>
</evidence>
<dbReference type="InterPro" id="IPR032284">
    <property type="entry name" value="RecQ_Zn-bd"/>
</dbReference>
<evidence type="ECO:0000259" key="14">
    <source>
        <dbReference type="PROSITE" id="PS51194"/>
    </source>
</evidence>
<dbReference type="Pfam" id="PF00270">
    <property type="entry name" value="DEAD"/>
    <property type="match status" value="1"/>
</dbReference>
<evidence type="ECO:0000256" key="9">
    <source>
        <dbReference type="ARBA" id="ARBA00034617"/>
    </source>
</evidence>
<proteinExistence type="inferred from homology"/>
<dbReference type="RefSeq" id="WP_066430940.1">
    <property type="nucleotide sequence ID" value="NZ_FOVX01000007.1"/>
</dbReference>
<dbReference type="Gene3D" id="3.40.50.300">
    <property type="entry name" value="P-loop containing nucleotide triphosphate hydrolases"/>
    <property type="match status" value="2"/>
</dbReference>
<sequence>MKRFFCNMEQALDILKKYWGYEAFRSPQDAIIQSVLDGKDTLALMPTGGGKSVSFQVPALLREGICIVVSPLVALMTDQVEALKRRDIRALSLAGGLSHNDLERLLGNALYGNYKFLYLSPERLQQETVREAIRQMNVNLIAIDEAHCVSHWGKDFRPAYLECKWLKETFPAVPMLALTASATPKVQKDIIAALTMQEPHIITTSLQRRNISYEVMEVEDKLFHLLQTLKLQKGSAIIYLRSRSGTVQMANFLEGQGISATFFHGGLTADEKNKKLGMWITGDIRVMVATNAFGMGIDKPDVRTVVHWDIPSTLEDYFQEAGRAGRDGKPSTAVLFYNELDLKTSEQQLHNNLVDLPYLKYIYSRLNAYFVIAIGEGEEQTFGLLFPELCKRYNLQAQKAYNALLVLDRCSVISLSENFHHRSSLFFKIESFQLMEYLKAHSHLKDLVLYLIRSFTGIYNRPISLRIEALAEQLHLNYKTVIEQLEQLQKDDVAEFVNKEADLELTFRVPRDDDRTIDAIAKSVREYNHTKTTLQMAVYDYINNESECRSMQLLRYFGQNDLTPCGRCSVCQKKHAKGYLRSEEASQ</sequence>